<dbReference type="InterPro" id="IPR023298">
    <property type="entry name" value="ATPase_P-typ_TM_dom_sf"/>
</dbReference>
<feature type="transmembrane region" description="Helical" evidence="1">
    <location>
        <begin position="248"/>
        <end position="273"/>
    </location>
</feature>
<organism evidence="2 3">
    <name type="scientific">Strongyloides papillosus</name>
    <name type="common">Intestinal threadworm</name>
    <dbReference type="NCBI Taxonomy" id="174720"/>
    <lineage>
        <taxon>Eukaryota</taxon>
        <taxon>Metazoa</taxon>
        <taxon>Ecdysozoa</taxon>
        <taxon>Nematoda</taxon>
        <taxon>Chromadorea</taxon>
        <taxon>Rhabditida</taxon>
        <taxon>Tylenchina</taxon>
        <taxon>Panagrolaimomorpha</taxon>
        <taxon>Strongyloidoidea</taxon>
        <taxon>Strongyloididae</taxon>
        <taxon>Strongyloides</taxon>
    </lineage>
</organism>
<feature type="transmembrane region" description="Helical" evidence="1">
    <location>
        <begin position="185"/>
        <end position="209"/>
    </location>
</feature>
<keyword evidence="2" id="KW-1185">Reference proteome</keyword>
<dbReference type="WBParaSite" id="SPAL_0000570200.1">
    <property type="protein sequence ID" value="SPAL_0000570200.1"/>
    <property type="gene ID" value="SPAL_0000570200"/>
</dbReference>
<proteinExistence type="predicted"/>
<feature type="transmembrane region" description="Helical" evidence="1">
    <location>
        <begin position="221"/>
        <end position="241"/>
    </location>
</feature>
<evidence type="ECO:0000256" key="1">
    <source>
        <dbReference type="SAM" id="Phobius"/>
    </source>
</evidence>
<evidence type="ECO:0000313" key="3">
    <source>
        <dbReference type="WBParaSite" id="SPAL_0000570200.1"/>
    </source>
</evidence>
<evidence type="ECO:0000313" key="2">
    <source>
        <dbReference type="Proteomes" id="UP000046392"/>
    </source>
</evidence>
<dbReference type="AlphaFoldDB" id="A0A0N5BIB8"/>
<name>A0A0N5BIB8_STREA</name>
<protein>
    <submittedName>
        <fullName evidence="3">MARVEL domain-containing protein</fullName>
    </submittedName>
</protein>
<keyword evidence="1" id="KW-1133">Transmembrane helix</keyword>
<reference evidence="3" key="1">
    <citation type="submission" date="2017-02" db="UniProtKB">
        <authorList>
            <consortium name="WormBaseParasite"/>
        </authorList>
    </citation>
    <scope>IDENTIFICATION</scope>
</reference>
<keyword evidence="1" id="KW-0812">Transmembrane</keyword>
<feature type="transmembrane region" description="Helical" evidence="1">
    <location>
        <begin position="297"/>
        <end position="317"/>
    </location>
</feature>
<sequence>MFQKKEIEEIRESYSPIYEEFLQYHESIIHQSLPLKNFKDECELVETRMIKTFTKDVCDEDEELPYIGESGCVNFEAHDSSLVVSSEIDEKCFDSIDSDTEMEKSFKKRDEFTKKVHFEDDGTEYDNLRDNICWWLDKKRDRRKSYEEMIPLSRRSSKDDVEKYRKEDITNLSTRKTKLSICLRILKYFFSLLLILIPLFLFLLAFFGFGLCDIKPTVPNTLYFIGSFILLLFILTILLSLDWSPPIAIFLVILLIIVSIILTGLAAFVTYWFSDFYYLLQQQPAHCPTLYCSDRSVFSYVVAIILSWFSLGIIIYLNRKNFPKVFNFQ</sequence>
<dbReference type="Proteomes" id="UP000046392">
    <property type="component" value="Unplaced"/>
</dbReference>
<dbReference type="SUPFAM" id="SSF81665">
    <property type="entry name" value="Calcium ATPase, transmembrane domain M"/>
    <property type="match status" value="1"/>
</dbReference>
<accession>A0A0N5BIB8</accession>
<keyword evidence="1" id="KW-0472">Membrane</keyword>